<name>A0AAJ1U9D0_9RHOB</name>
<reference evidence="6" key="1">
    <citation type="submission" date="2022-07" db="EMBL/GenBank/DDBJ databases">
        <authorList>
            <person name="Otstavnykh N."/>
            <person name="Isaeva M."/>
            <person name="Bystritskaya E."/>
        </authorList>
    </citation>
    <scope>NUCLEOTIDE SEQUENCE</scope>
    <source>
        <strain evidence="6">10Alg 79</strain>
    </source>
</reference>
<feature type="binding site" evidence="3">
    <location>
        <position position="120"/>
    </location>
    <ligand>
        <name>substrate</name>
    </ligand>
</feature>
<dbReference type="Gene3D" id="3.90.400.10">
    <property type="entry name" value="Oligo-1,6-glucosidase, Domain 2"/>
    <property type="match status" value="1"/>
</dbReference>
<dbReference type="InterPro" id="IPR045857">
    <property type="entry name" value="O16G_dom_2"/>
</dbReference>
<dbReference type="SMART" id="SM00642">
    <property type="entry name" value="Aamy"/>
    <property type="match status" value="1"/>
</dbReference>
<dbReference type="Proteomes" id="UP001227162">
    <property type="component" value="Unassembled WGS sequence"/>
</dbReference>
<dbReference type="InterPro" id="IPR013780">
    <property type="entry name" value="Glyco_hydro_b"/>
</dbReference>
<dbReference type="GO" id="GO:0016757">
    <property type="term" value="F:glycosyltransferase activity"/>
    <property type="evidence" value="ECO:0007669"/>
    <property type="project" value="UniProtKB-KW"/>
</dbReference>
<dbReference type="InterPro" id="IPR017853">
    <property type="entry name" value="GH"/>
</dbReference>
<keyword evidence="1" id="KW-0328">Glycosyltransferase</keyword>
<sequence>MPSIPRPDRKPDKKPDKKPASLSQHLAQLLARIYPDVDSTILASEVVEAFWPEDRHHRRRPRKPGNDLWSQNDAVLITYGNSLVDGTHKPLDLLYDFLLEHMKGVVNGVHILPFFPFTSDDGFAVTDYRRVNSELGDWPDIRRIGQAFHLMSDLVLNHVSSQGPWFNAYRQGQPPYDRFFFEASPDDDLSATVRPRTTPLLQQVETVNGPRHVWCTFSHDQIDLDFRNPEVLLEMIRIIRLHLDQGVRIVRLDAVAFLWKEPGTPSIHLPETHAVVQLLRVLADYATETLVLLTETNVPKAENLSYFGNRNEAHVVYNFPLPPLILHAMMAGDARYLLKWQRGMPPAPLGCAYLNFTASHDGIGMRPAEGVLPQGEITRMIDTARQMGALVSMRTLPDGSESPYELNTSFYEACGRTFDGRDDHHIARFLCSQTIVMSLEGIPAFYIHSMLATPNDYEGVERRGMNRAINRHRWHYPALQQALSDPESQHAQVLGALKERLALRAQQPAFHPNATQFTLNLDNRIFGIWRQALDRTQSIFALHNVSGDTITIPASDLNLIEDEDWHCLISGEDIAPGETDITLAPYQCRWIANS</sequence>
<dbReference type="InterPro" id="IPR006047">
    <property type="entry name" value="GH13_cat_dom"/>
</dbReference>
<dbReference type="PIRSF" id="PIRSF003059">
    <property type="entry name" value="Sucrose_phosphorylase"/>
    <property type="match status" value="1"/>
</dbReference>
<dbReference type="Pfam" id="PF00128">
    <property type="entry name" value="Alpha-amylase"/>
    <property type="match status" value="1"/>
</dbReference>
<reference evidence="6" key="2">
    <citation type="submission" date="2023-04" db="EMBL/GenBank/DDBJ databases">
        <title>'Rhodoalgimonas zhirmunskyi' gen. nov., isolated from a red alga.</title>
        <authorList>
            <person name="Nedashkovskaya O.I."/>
            <person name="Otstavnykh N.Y."/>
            <person name="Bystritskaya E.P."/>
            <person name="Balabanova L.A."/>
            <person name="Isaeva M.P."/>
        </authorList>
    </citation>
    <scope>NUCLEOTIDE SEQUENCE</scope>
    <source>
        <strain evidence="6">10Alg 79</strain>
    </source>
</reference>
<protein>
    <submittedName>
        <fullName evidence="6">Sugar phosphorylase</fullName>
    </submittedName>
</protein>
<evidence type="ECO:0000256" key="4">
    <source>
        <dbReference type="SAM" id="MobiDB-lite"/>
    </source>
</evidence>
<dbReference type="RefSeq" id="WP_317625525.1">
    <property type="nucleotide sequence ID" value="NZ_JANFFA010000001.1"/>
</dbReference>
<dbReference type="PANTHER" id="PTHR38784:SF1">
    <property type="entry name" value="SUCROSE PHOSPHORYLASE"/>
    <property type="match status" value="1"/>
</dbReference>
<proteinExistence type="predicted"/>
<feature type="compositionally biased region" description="Basic and acidic residues" evidence="4">
    <location>
        <begin position="1"/>
        <end position="19"/>
    </location>
</feature>
<evidence type="ECO:0000313" key="7">
    <source>
        <dbReference type="Proteomes" id="UP001227162"/>
    </source>
</evidence>
<dbReference type="EMBL" id="JANFFA010000001">
    <property type="protein sequence ID" value="MDQ2093663.1"/>
    <property type="molecule type" value="Genomic_DNA"/>
</dbReference>
<dbReference type="InterPro" id="IPR033746">
    <property type="entry name" value="GGa_phosphorylase"/>
</dbReference>
<feature type="binding site" evidence="3">
    <location>
        <position position="467"/>
    </location>
    <ligand>
        <name>substrate</name>
    </ligand>
</feature>
<dbReference type="Gene3D" id="3.20.20.80">
    <property type="entry name" value="Glycosidases"/>
    <property type="match status" value="1"/>
</dbReference>
<dbReference type="Gene3D" id="2.60.40.1180">
    <property type="entry name" value="Golgi alpha-mannosidase II"/>
    <property type="match status" value="1"/>
</dbReference>
<accession>A0AAJ1U9D0</accession>
<evidence type="ECO:0000313" key="6">
    <source>
        <dbReference type="EMBL" id="MDQ2093663.1"/>
    </source>
</evidence>
<feature type="binding site" evidence="3">
    <location>
        <begin position="360"/>
        <end position="361"/>
    </location>
    <ligand>
        <name>substrate</name>
    </ligand>
</feature>
<evidence type="ECO:0000256" key="1">
    <source>
        <dbReference type="ARBA" id="ARBA00022676"/>
    </source>
</evidence>
<feature type="binding site" evidence="3">
    <location>
        <position position="158"/>
    </location>
    <ligand>
        <name>substrate</name>
    </ligand>
</feature>
<dbReference type="GO" id="GO:0005975">
    <property type="term" value="P:carbohydrate metabolic process"/>
    <property type="evidence" value="ECO:0007669"/>
    <property type="project" value="InterPro"/>
</dbReference>
<feature type="binding site" evidence="3">
    <location>
        <begin position="251"/>
        <end position="253"/>
    </location>
    <ligand>
        <name>substrate</name>
    </ligand>
</feature>
<evidence type="ECO:0000256" key="2">
    <source>
        <dbReference type="ARBA" id="ARBA00022679"/>
    </source>
</evidence>
<dbReference type="SUPFAM" id="SSF51445">
    <property type="entry name" value="(Trans)glycosidases"/>
    <property type="match status" value="1"/>
</dbReference>
<evidence type="ECO:0000256" key="3">
    <source>
        <dbReference type="PIRSR" id="PIRSR003059-2"/>
    </source>
</evidence>
<organism evidence="6 7">
    <name type="scientific">Rhodalgimonas zhirmunskyi</name>
    <dbReference type="NCBI Taxonomy" id="2964767"/>
    <lineage>
        <taxon>Bacteria</taxon>
        <taxon>Pseudomonadati</taxon>
        <taxon>Pseudomonadota</taxon>
        <taxon>Alphaproteobacteria</taxon>
        <taxon>Rhodobacterales</taxon>
        <taxon>Roseobacteraceae</taxon>
        <taxon>Rhodalgimonas</taxon>
    </lineage>
</organism>
<keyword evidence="2" id="KW-0808">Transferase</keyword>
<feature type="region of interest" description="Disordered" evidence="4">
    <location>
        <begin position="1"/>
        <end position="21"/>
    </location>
</feature>
<feature type="domain" description="Glycosyl hydrolase family 13 catalytic" evidence="5">
    <location>
        <begin position="73"/>
        <end position="428"/>
    </location>
</feature>
<evidence type="ECO:0000259" key="5">
    <source>
        <dbReference type="SMART" id="SM00642"/>
    </source>
</evidence>
<dbReference type="PANTHER" id="PTHR38784">
    <property type="entry name" value="SUCROSE PHOSPHORYLASE"/>
    <property type="match status" value="1"/>
</dbReference>
<gene>
    <name evidence="6" type="ORF">NOI20_06045</name>
</gene>
<dbReference type="AlphaFoldDB" id="A0AAJ1U9D0"/>
<dbReference type="CDD" id="cd11356">
    <property type="entry name" value="AmyAc_Sucrose_phosphorylase-like_1"/>
    <property type="match status" value="1"/>
</dbReference>
<keyword evidence="7" id="KW-1185">Reference proteome</keyword>
<dbReference type="InterPro" id="IPR016377">
    <property type="entry name" value="Sucrose_GGa_phosphorylase-rel"/>
</dbReference>
<comment type="caution">
    <text evidence="6">The sequence shown here is derived from an EMBL/GenBank/DDBJ whole genome shotgun (WGS) entry which is preliminary data.</text>
</comment>